<feature type="transmembrane region" description="Helical" evidence="1">
    <location>
        <begin position="117"/>
        <end position="133"/>
    </location>
</feature>
<dbReference type="Proteomes" id="UP001557470">
    <property type="component" value="Unassembled WGS sequence"/>
</dbReference>
<evidence type="ECO:0008006" key="4">
    <source>
        <dbReference type="Google" id="ProtNLM"/>
    </source>
</evidence>
<feature type="transmembrane region" description="Helical" evidence="1">
    <location>
        <begin position="43"/>
        <end position="60"/>
    </location>
</feature>
<dbReference type="InterPro" id="IPR032055">
    <property type="entry name" value="TMEM72"/>
</dbReference>
<feature type="transmembrane region" description="Helical" evidence="1">
    <location>
        <begin position="6"/>
        <end position="31"/>
    </location>
</feature>
<organism evidence="2 3">
    <name type="scientific">Umbra pygmaea</name>
    <name type="common">Eastern mudminnow</name>
    <dbReference type="NCBI Taxonomy" id="75934"/>
    <lineage>
        <taxon>Eukaryota</taxon>
        <taxon>Metazoa</taxon>
        <taxon>Chordata</taxon>
        <taxon>Craniata</taxon>
        <taxon>Vertebrata</taxon>
        <taxon>Euteleostomi</taxon>
        <taxon>Actinopterygii</taxon>
        <taxon>Neopterygii</taxon>
        <taxon>Teleostei</taxon>
        <taxon>Protacanthopterygii</taxon>
        <taxon>Esociformes</taxon>
        <taxon>Umbridae</taxon>
        <taxon>Umbra</taxon>
    </lineage>
</organism>
<protein>
    <recommendedName>
        <fullName evidence="4">Transmembrane protein 72</fullName>
    </recommendedName>
</protein>
<comment type="caution">
    <text evidence="2">The sequence shown here is derived from an EMBL/GenBank/DDBJ whole genome shotgun (WGS) entry which is preliminary data.</text>
</comment>
<evidence type="ECO:0000313" key="2">
    <source>
        <dbReference type="EMBL" id="KAL0964143.1"/>
    </source>
</evidence>
<evidence type="ECO:0000256" key="1">
    <source>
        <dbReference type="SAM" id="Phobius"/>
    </source>
</evidence>
<accession>A0ABD0W4S8</accession>
<dbReference type="EMBL" id="JAGEUA010000010">
    <property type="protein sequence ID" value="KAL0964143.1"/>
    <property type="molecule type" value="Genomic_DNA"/>
</dbReference>
<keyword evidence="1" id="KW-1133">Transmembrane helix</keyword>
<keyword evidence="1" id="KW-0812">Transmembrane</keyword>
<sequence length="257" mass="28767">MGSAVTVWWVTVEIACRVLGISTAGVLCAVGVETLRQAEFQSLAVYLLVSGAGIMVFEVAYFFDTLLQLCLLCPPGWRVFVLWRKFAHLGGFQKFLYYSMMSVVCFLHPVLVWHATIPGTMLLVTAFFNFILSKNTQRVSPKDQENNVEMTSMCVSERGGTEHTFSFFHMAISSEGASLAQVTRGSDLGVRERGEISWDMQDVELPGSGLERLINRGDRRKDKKRHVYLQNGATVETEIEDYNEPETTSDTAPMITD</sequence>
<proteinExistence type="predicted"/>
<dbReference type="PANTHER" id="PTHR28474">
    <property type="entry name" value="TRANSMEMBRANE PROTEIN 72"/>
    <property type="match status" value="1"/>
</dbReference>
<keyword evidence="1" id="KW-0472">Membrane</keyword>
<evidence type="ECO:0000313" key="3">
    <source>
        <dbReference type="Proteomes" id="UP001557470"/>
    </source>
</evidence>
<dbReference type="Pfam" id="PF16054">
    <property type="entry name" value="TMEM72"/>
    <property type="match status" value="1"/>
</dbReference>
<reference evidence="2 3" key="1">
    <citation type="submission" date="2024-06" db="EMBL/GenBank/DDBJ databases">
        <authorList>
            <person name="Pan Q."/>
            <person name="Wen M."/>
            <person name="Jouanno E."/>
            <person name="Zahm M."/>
            <person name="Klopp C."/>
            <person name="Cabau C."/>
            <person name="Louis A."/>
            <person name="Berthelot C."/>
            <person name="Parey E."/>
            <person name="Roest Crollius H."/>
            <person name="Montfort J."/>
            <person name="Robinson-Rechavi M."/>
            <person name="Bouchez O."/>
            <person name="Lampietro C."/>
            <person name="Lopez Roques C."/>
            <person name="Donnadieu C."/>
            <person name="Postlethwait J."/>
            <person name="Bobe J."/>
            <person name="Verreycken H."/>
            <person name="Guiguen Y."/>
        </authorList>
    </citation>
    <scope>NUCLEOTIDE SEQUENCE [LARGE SCALE GENOMIC DNA]</scope>
    <source>
        <strain evidence="2">Up_M1</strain>
        <tissue evidence="2">Testis</tissue>
    </source>
</reference>
<gene>
    <name evidence="2" type="ORF">UPYG_G00319680</name>
</gene>
<keyword evidence="3" id="KW-1185">Reference proteome</keyword>
<dbReference type="PANTHER" id="PTHR28474:SF1">
    <property type="entry name" value="TRANSMEMBRANE PROTEIN 72"/>
    <property type="match status" value="1"/>
</dbReference>
<name>A0ABD0W4S8_UMBPY</name>
<dbReference type="AlphaFoldDB" id="A0ABD0W4S8"/>